<dbReference type="AlphaFoldDB" id="A0A8J6NVT5"/>
<proteinExistence type="predicted"/>
<evidence type="ECO:0000313" key="1">
    <source>
        <dbReference type="EMBL" id="MBC8360948.1"/>
    </source>
</evidence>
<reference evidence="1 2" key="1">
    <citation type="submission" date="2020-08" db="EMBL/GenBank/DDBJ databases">
        <title>Bridging the membrane lipid divide: bacteria of the FCB group superphylum have the potential to synthesize archaeal ether lipids.</title>
        <authorList>
            <person name="Villanueva L."/>
            <person name="Von Meijenfeldt F.A.B."/>
            <person name="Westbye A.B."/>
            <person name="Yadav S."/>
            <person name="Hopmans E.C."/>
            <person name="Dutilh B.E."/>
            <person name="Sinninghe Damste J.S."/>
        </authorList>
    </citation>
    <scope>NUCLEOTIDE SEQUENCE [LARGE SCALE GENOMIC DNA]</scope>
    <source>
        <strain evidence="1">NIOZ-UU30</strain>
    </source>
</reference>
<sequence length="462" mass="48744">MATYEGIIDFRIRISEAGDIRISEAGDVRIAEQYYPESLTVDDAVLVFLITECILSESIAVNDSVSCQVIFQGACAESSLVNDNVLTSLVAECILSESGLSDDSVLPQWVAECILAESSLVSSVADALRTIISESIAVSDSVLVEVDISISESVNVSDATSVLSVSIYAWLTIEGNETFAIGDILRIKDGNDDEWLEVSNIAYAPQYGVIRDKGGNYAADLNPAWTKGAAVVNYGQSGDGGVYMTASETNAPYLSVFTHAGSPWSALTTRLRIGNLNGFLGYASDLYGIAIGETEKYLKYDPTNGLRIKGDITVTGGSGIGSFSDAGTLVTGDSLDDVPNGATYGRVALTSISAGKIVVAGLDAGVTGRIFADSTTKTNIEAWRHASDVTTIDGGDIYTGSVTAAKITVTSLSALNANLGTITAGLAKSSDDKLQVDFDNKWIKVWDAQETPVLRVHLGYIP</sequence>
<accession>A0A8J6NVT5</accession>
<organism evidence="1 2">
    <name type="scientific">Candidatus Desulfatibia profunda</name>
    <dbReference type="NCBI Taxonomy" id="2841695"/>
    <lineage>
        <taxon>Bacteria</taxon>
        <taxon>Pseudomonadati</taxon>
        <taxon>Thermodesulfobacteriota</taxon>
        <taxon>Desulfobacteria</taxon>
        <taxon>Desulfobacterales</taxon>
        <taxon>Desulfobacterales incertae sedis</taxon>
        <taxon>Candidatus Desulfatibia</taxon>
    </lineage>
</organism>
<dbReference type="Proteomes" id="UP000603434">
    <property type="component" value="Unassembled WGS sequence"/>
</dbReference>
<gene>
    <name evidence="1" type="ORF">H8E23_06090</name>
</gene>
<name>A0A8J6NVT5_9BACT</name>
<protein>
    <submittedName>
        <fullName evidence="1">Uncharacterized protein</fullName>
    </submittedName>
</protein>
<evidence type="ECO:0000313" key="2">
    <source>
        <dbReference type="Proteomes" id="UP000603434"/>
    </source>
</evidence>
<dbReference type="EMBL" id="JACNJH010000113">
    <property type="protein sequence ID" value="MBC8360948.1"/>
    <property type="molecule type" value="Genomic_DNA"/>
</dbReference>
<comment type="caution">
    <text evidence="1">The sequence shown here is derived from an EMBL/GenBank/DDBJ whole genome shotgun (WGS) entry which is preliminary data.</text>
</comment>